<evidence type="ECO:0000259" key="5">
    <source>
        <dbReference type="Pfam" id="PF01869"/>
    </source>
</evidence>
<dbReference type="STRING" id="768706.Desor_1398"/>
<reference evidence="6 7" key="2">
    <citation type="journal article" date="2012" name="J. Bacteriol.">
        <title>Complete genome sequences of Desulfosporosinus orientis DSM765T, Desulfosporosinus youngiae DSM17734T, Desulfosporosinus meridiei DSM13257T, and Desulfosporosinus acidiphilus DSM22704T.</title>
        <authorList>
            <person name="Pester M."/>
            <person name="Brambilla E."/>
            <person name="Alazard D."/>
            <person name="Rattei T."/>
            <person name="Weinmaier T."/>
            <person name="Han J."/>
            <person name="Lucas S."/>
            <person name="Lapidus A."/>
            <person name="Cheng J.F."/>
            <person name="Goodwin L."/>
            <person name="Pitluck S."/>
            <person name="Peters L."/>
            <person name="Ovchinnikova G."/>
            <person name="Teshima H."/>
            <person name="Detter J.C."/>
            <person name="Han C.S."/>
            <person name="Tapia R."/>
            <person name="Land M.L."/>
            <person name="Hauser L."/>
            <person name="Kyrpides N.C."/>
            <person name="Ivanova N.N."/>
            <person name="Pagani I."/>
            <person name="Huntmann M."/>
            <person name="Wei C.L."/>
            <person name="Davenport K.W."/>
            <person name="Daligault H."/>
            <person name="Chain P.S."/>
            <person name="Chen A."/>
            <person name="Mavromatis K."/>
            <person name="Markowitz V."/>
            <person name="Szeto E."/>
            <person name="Mikhailova N."/>
            <person name="Pati A."/>
            <person name="Wagner M."/>
            <person name="Woyke T."/>
            <person name="Ollivier B."/>
            <person name="Klenk H.P."/>
            <person name="Spring S."/>
            <person name="Loy A."/>
        </authorList>
    </citation>
    <scope>NUCLEOTIDE SEQUENCE [LARGE SCALE GENOMIC DNA]</scope>
    <source>
        <strain evidence="7">ATCC 19365 / DSM 765 / NCIMB 8382 / VKM B-1628</strain>
    </source>
</reference>
<evidence type="ECO:0000256" key="4">
    <source>
        <dbReference type="ARBA" id="ARBA00023014"/>
    </source>
</evidence>
<dbReference type="InterPro" id="IPR002731">
    <property type="entry name" value="ATPase_BadF"/>
</dbReference>
<dbReference type="EMBL" id="CP003108">
    <property type="protein sequence ID" value="AET67056.1"/>
    <property type="molecule type" value="Genomic_DNA"/>
</dbReference>
<dbReference type="AlphaFoldDB" id="G7W8B6"/>
<dbReference type="PANTHER" id="PTHR32329">
    <property type="entry name" value="BIFUNCTIONAL PROTEIN [INCLUDES 2-HYDROXYACYL-COA DEHYDRATASE (N-TER) AND ITS ACTIVATOR DOMAIN (C_TERM)-RELATED"/>
    <property type="match status" value="1"/>
</dbReference>
<proteinExistence type="predicted"/>
<dbReference type="Gene3D" id="3.30.420.40">
    <property type="match status" value="2"/>
</dbReference>
<dbReference type="KEGG" id="dor:Desor_1398"/>
<dbReference type="PATRIC" id="fig|768706.3.peg.1384"/>
<evidence type="ECO:0000313" key="7">
    <source>
        <dbReference type="Proteomes" id="UP000006346"/>
    </source>
</evidence>
<sequence length="320" mass="34900">MNHYYIGVDVGSVSTNLVLMDSKDNKKLSEALYIRTNGQPLESLKEGFRILKDKGYRSKDILGVGVTGSARVLIGNIIGADSIKNEITAHAVAAVSCYPNVKTVIEIGGQDSKIIILRDGVVVDFAMNTICAAGTGSFLDQQAFRLNIPIEEFGDFALRADEPVRIAGRCTVFAETDMVHKQQEGATKEQIVAGLCEALARNYLNNVAKGKRIEEPVLFQGGVAFNTGIRNAVEKDLGVQLVIPDHFNVMGALGSAILAKEAIHETNKPTIFKGFDIMQRNHQLKRVECQDCSNTCELTEVTVAGEIVAKWGDRCGKWQK</sequence>
<keyword evidence="2" id="KW-0479">Metal-binding</keyword>
<dbReference type="eggNOG" id="COG1924">
    <property type="taxonomic scope" value="Bacteria"/>
</dbReference>
<dbReference type="GO" id="GO:0051536">
    <property type="term" value="F:iron-sulfur cluster binding"/>
    <property type="evidence" value="ECO:0007669"/>
    <property type="project" value="UniProtKB-KW"/>
</dbReference>
<dbReference type="CDD" id="cd24035">
    <property type="entry name" value="ASKHA_NBD_O66634-like_rpt2"/>
    <property type="match status" value="1"/>
</dbReference>
<accession>G7W8B6</accession>
<keyword evidence="3" id="KW-0408">Iron</keyword>
<organism evidence="6 7">
    <name type="scientific">Desulfosporosinus orientis (strain ATCC 19365 / DSM 765 / NCIMB 8382 / VKM B-1628 / Singapore I)</name>
    <name type="common">Desulfotomaculum orientis</name>
    <dbReference type="NCBI Taxonomy" id="768706"/>
    <lineage>
        <taxon>Bacteria</taxon>
        <taxon>Bacillati</taxon>
        <taxon>Bacillota</taxon>
        <taxon>Clostridia</taxon>
        <taxon>Eubacteriales</taxon>
        <taxon>Desulfitobacteriaceae</taxon>
        <taxon>Desulfosporosinus</taxon>
    </lineage>
</organism>
<dbReference type="GO" id="GO:0046872">
    <property type="term" value="F:metal ion binding"/>
    <property type="evidence" value="ECO:0007669"/>
    <property type="project" value="UniProtKB-KW"/>
</dbReference>
<feature type="domain" description="ATPase BadF/BadG/BcrA/BcrD type" evidence="5">
    <location>
        <begin position="6"/>
        <end position="259"/>
    </location>
</feature>
<keyword evidence="4" id="KW-0411">Iron-sulfur</keyword>
<dbReference type="Pfam" id="PF01869">
    <property type="entry name" value="BcrAD_BadFG"/>
    <property type="match status" value="1"/>
</dbReference>
<evidence type="ECO:0000256" key="1">
    <source>
        <dbReference type="ARBA" id="ARBA00001966"/>
    </source>
</evidence>
<protein>
    <submittedName>
        <fullName evidence="6">CoA-substrate-specific enzyme activase, putative</fullName>
    </submittedName>
</protein>
<evidence type="ECO:0000313" key="6">
    <source>
        <dbReference type="EMBL" id="AET67056.1"/>
    </source>
</evidence>
<reference evidence="7" key="1">
    <citation type="submission" date="2011-11" db="EMBL/GenBank/DDBJ databases">
        <title>Complete sequence of Desulfosporosinus orientis DSM 765.</title>
        <authorList>
            <person name="Lucas S."/>
            <person name="Han J."/>
            <person name="Lapidus A."/>
            <person name="Cheng J.-F."/>
            <person name="Goodwin L."/>
            <person name="Pitluck S."/>
            <person name="Peters L."/>
            <person name="Ovchinnikova G."/>
            <person name="Teshima H."/>
            <person name="Detter J.C."/>
            <person name="Han C."/>
            <person name="Tapia R."/>
            <person name="Land M."/>
            <person name="Hauser L."/>
            <person name="Kyrpides N."/>
            <person name="Ivanova N."/>
            <person name="Pagani I."/>
            <person name="Pester M."/>
            <person name="Spring S."/>
            <person name="Ollivier B."/>
            <person name="Rattei T."/>
            <person name="Klenk H.-P."/>
            <person name="Wagner M."/>
            <person name="Loy A."/>
            <person name="Woyke T."/>
        </authorList>
    </citation>
    <scope>NUCLEOTIDE SEQUENCE [LARGE SCALE GENOMIC DNA]</scope>
    <source>
        <strain evidence="7">ATCC 19365 / DSM 765 / NCIMB 8382 / VKM B-1628</strain>
    </source>
</reference>
<gene>
    <name evidence="6" type="ordered locus">Desor_1398</name>
</gene>
<evidence type="ECO:0000256" key="2">
    <source>
        <dbReference type="ARBA" id="ARBA00022723"/>
    </source>
</evidence>
<dbReference type="SUPFAM" id="SSF53067">
    <property type="entry name" value="Actin-like ATPase domain"/>
    <property type="match status" value="1"/>
</dbReference>
<dbReference type="PANTHER" id="PTHR32329:SF7">
    <property type="entry name" value="ACTIVATOR OF 2-HYDROXYACYL-COA-HYDRATASE"/>
    <property type="match status" value="1"/>
</dbReference>
<dbReference type="InterPro" id="IPR051805">
    <property type="entry name" value="Dehydratase_Activator_Redct"/>
</dbReference>
<evidence type="ECO:0000256" key="3">
    <source>
        <dbReference type="ARBA" id="ARBA00023004"/>
    </source>
</evidence>
<dbReference type="HOGENOM" id="CLU_066597_0_1_9"/>
<dbReference type="Proteomes" id="UP000006346">
    <property type="component" value="Chromosome"/>
</dbReference>
<dbReference type="InterPro" id="IPR043129">
    <property type="entry name" value="ATPase_NBD"/>
</dbReference>
<dbReference type="NCBIfam" id="TIGR00241">
    <property type="entry name" value="CoA_E_activ"/>
    <property type="match status" value="1"/>
</dbReference>
<keyword evidence="7" id="KW-1185">Reference proteome</keyword>
<comment type="cofactor">
    <cofactor evidence="1">
        <name>[4Fe-4S] cluster</name>
        <dbReference type="ChEBI" id="CHEBI:49883"/>
    </cofactor>
</comment>
<dbReference type="InterPro" id="IPR008275">
    <property type="entry name" value="CoA_E_activase_dom"/>
</dbReference>
<name>G7W8B6_DESOD</name>